<organism evidence="7 8">
    <name type="scientific">Candida orthopsilosis (strain 90-125)</name>
    <name type="common">Yeast</name>
    <dbReference type="NCBI Taxonomy" id="1136231"/>
    <lineage>
        <taxon>Eukaryota</taxon>
        <taxon>Fungi</taxon>
        <taxon>Dikarya</taxon>
        <taxon>Ascomycota</taxon>
        <taxon>Saccharomycotina</taxon>
        <taxon>Pichiomycetes</taxon>
        <taxon>Debaryomycetaceae</taxon>
        <taxon>Candida/Lodderomyces clade</taxon>
        <taxon>Candida</taxon>
    </lineage>
</organism>
<dbReference type="Pfam" id="PF04133">
    <property type="entry name" value="Vps55"/>
    <property type="match status" value="1"/>
</dbReference>
<dbReference type="KEGG" id="cot:CORT_0G02520"/>
<feature type="transmembrane region" description="Helical" evidence="6">
    <location>
        <begin position="41"/>
        <end position="61"/>
    </location>
</feature>
<feature type="transmembrane region" description="Helical" evidence="6">
    <location>
        <begin position="12"/>
        <end position="35"/>
    </location>
</feature>
<keyword evidence="8" id="KW-1185">Reference proteome</keyword>
<dbReference type="OrthoDB" id="14246at2759"/>
<dbReference type="EMBL" id="HE681725">
    <property type="protein sequence ID" value="CCG24933.1"/>
    <property type="molecule type" value="Genomic_DNA"/>
</dbReference>
<dbReference type="RefSeq" id="XP_003871058.1">
    <property type="nucleotide sequence ID" value="XM_003871009.1"/>
</dbReference>
<dbReference type="eggNOG" id="KOG2174">
    <property type="taxonomic scope" value="Eukaryota"/>
</dbReference>
<comment type="similarity">
    <text evidence="2">Belongs to the OB-RGRP/VPS55 family.</text>
</comment>
<gene>
    <name evidence="7" type="ORF">CORT_0G02520</name>
</gene>
<dbReference type="AlphaFoldDB" id="H8XAT2"/>
<keyword evidence="4 6" id="KW-1133">Transmembrane helix</keyword>
<evidence type="ECO:0000313" key="8">
    <source>
        <dbReference type="Proteomes" id="UP000005018"/>
    </source>
</evidence>
<evidence type="ECO:0000256" key="6">
    <source>
        <dbReference type="SAM" id="Phobius"/>
    </source>
</evidence>
<dbReference type="PANTHER" id="PTHR12050:SF0">
    <property type="entry name" value="RH04491P"/>
    <property type="match status" value="1"/>
</dbReference>
<proteinExistence type="inferred from homology"/>
<evidence type="ECO:0008006" key="9">
    <source>
        <dbReference type="Google" id="ProtNLM"/>
    </source>
</evidence>
<evidence type="ECO:0000256" key="4">
    <source>
        <dbReference type="ARBA" id="ARBA00022989"/>
    </source>
</evidence>
<feature type="transmembrane region" description="Helical" evidence="6">
    <location>
        <begin position="100"/>
        <end position="124"/>
    </location>
</feature>
<keyword evidence="5 6" id="KW-0472">Membrane</keyword>
<evidence type="ECO:0000256" key="1">
    <source>
        <dbReference type="ARBA" id="ARBA00004141"/>
    </source>
</evidence>
<dbReference type="GO" id="GO:0034424">
    <property type="term" value="C:Vps55/Vps68 complex"/>
    <property type="evidence" value="ECO:0007669"/>
    <property type="project" value="TreeGrafter"/>
</dbReference>
<dbReference type="Proteomes" id="UP000005018">
    <property type="component" value="Chromosome 7"/>
</dbReference>
<dbReference type="GO" id="GO:0032511">
    <property type="term" value="P:late endosome to vacuole transport via multivesicular body sorting pathway"/>
    <property type="evidence" value="ECO:0007669"/>
    <property type="project" value="TreeGrafter"/>
</dbReference>
<evidence type="ECO:0000313" key="7">
    <source>
        <dbReference type="EMBL" id="CCG24933.1"/>
    </source>
</evidence>
<dbReference type="InterPro" id="IPR007262">
    <property type="entry name" value="Vps55/LEPROT"/>
</dbReference>
<evidence type="ECO:0000256" key="5">
    <source>
        <dbReference type="ARBA" id="ARBA00023136"/>
    </source>
</evidence>
<feature type="transmembrane region" description="Helical" evidence="6">
    <location>
        <begin position="73"/>
        <end position="94"/>
    </location>
</feature>
<name>H8XAT2_CANO9</name>
<accession>H8XAT2</accession>
<reference evidence="7 8" key="1">
    <citation type="journal article" date="2012" name="PLoS ONE">
        <title>Sequence and analysis of the genome of the pathogenic yeast Candida orthopsilosis.</title>
        <authorList>
            <person name="Riccombeni A."/>
            <person name="Vidanes G."/>
            <person name="Proux-Wera E."/>
            <person name="Wolfe K.H."/>
            <person name="Butler G."/>
        </authorList>
    </citation>
    <scope>NUCLEOTIDE SEQUENCE [LARGE SCALE GENOMIC DNA]</scope>
    <source>
        <strain evidence="7 8">Co 90-125</strain>
    </source>
</reference>
<dbReference type="GeneID" id="14542065"/>
<protein>
    <recommendedName>
        <fullName evidence="9">Vps55 protein</fullName>
    </recommendedName>
</protein>
<dbReference type="HOGENOM" id="CLU_134810_0_0_1"/>
<comment type="subcellular location">
    <subcellularLocation>
        <location evidence="1">Membrane</location>
        <topology evidence="1">Multi-pass membrane protein</topology>
    </subcellularLocation>
</comment>
<evidence type="ECO:0000256" key="3">
    <source>
        <dbReference type="ARBA" id="ARBA00022692"/>
    </source>
</evidence>
<dbReference type="PANTHER" id="PTHR12050">
    <property type="entry name" value="LEPTIN RECEPTOR-RELATED"/>
    <property type="match status" value="1"/>
</dbReference>
<keyword evidence="3 6" id="KW-0812">Transmembrane</keyword>
<evidence type="ECO:0000256" key="2">
    <source>
        <dbReference type="ARBA" id="ARBA00005645"/>
    </source>
</evidence>
<sequence>MDYSTDYKTNPLNRIIGLSVILSVGFLLVILAGIYGNWFPIVIGLIFSVAYLPVAVTRRLNSFDPFSTPNTNVLAESGQFLTAFLLVSGLYLPIVLHHSYILTTTAAALTIIGGVLIFGTVYTFSHYFDEPEEDDGLANL</sequence>